<dbReference type="GO" id="GO:0070681">
    <property type="term" value="P:glutaminyl-tRNAGln biosynthesis via transamidation"/>
    <property type="evidence" value="ECO:0007669"/>
    <property type="project" value="TreeGrafter"/>
</dbReference>
<dbReference type="InterPro" id="IPR036113">
    <property type="entry name" value="Asp/Glu-ADT_sf_sub_c"/>
</dbReference>
<keyword evidence="3" id="KW-1185">Reference proteome</keyword>
<comment type="similarity">
    <text evidence="1">Belongs to the GatC family.</text>
</comment>
<keyword evidence="1" id="KW-0067">ATP-binding</keyword>
<dbReference type="Gene3D" id="1.10.20.60">
    <property type="entry name" value="Glu-tRNAGln amidotransferase C subunit, N-terminal domain"/>
    <property type="match status" value="1"/>
</dbReference>
<comment type="function">
    <text evidence="1">Allows the formation of correctly charged Asn-tRNA(Asn) or Gln-tRNA(Gln) through the transamidation of misacylated Asp-tRNA(Asn) or Glu-tRNA(Gln) in organisms which lack either or both of asparaginyl-tRNA or glutaminyl-tRNA synthetases. The reaction takes place in the presence of glutamine and ATP through an activated phospho-Asp-tRNA(Asn) or phospho-Glu-tRNA(Gln).</text>
</comment>
<organism evidence="2">
    <name type="scientific">Tuwongella immobilis</name>
    <dbReference type="NCBI Taxonomy" id="692036"/>
    <lineage>
        <taxon>Bacteria</taxon>
        <taxon>Pseudomonadati</taxon>
        <taxon>Planctomycetota</taxon>
        <taxon>Planctomycetia</taxon>
        <taxon>Gemmatales</taxon>
        <taxon>Gemmataceae</taxon>
        <taxon>Tuwongella</taxon>
    </lineage>
</organism>
<comment type="catalytic activity">
    <reaction evidence="1">
        <text>L-aspartyl-tRNA(Asn) + L-glutamine + ATP + H2O = L-asparaginyl-tRNA(Asn) + L-glutamate + ADP + phosphate + 2 H(+)</text>
        <dbReference type="Rhea" id="RHEA:14513"/>
        <dbReference type="Rhea" id="RHEA-COMP:9674"/>
        <dbReference type="Rhea" id="RHEA-COMP:9677"/>
        <dbReference type="ChEBI" id="CHEBI:15377"/>
        <dbReference type="ChEBI" id="CHEBI:15378"/>
        <dbReference type="ChEBI" id="CHEBI:29985"/>
        <dbReference type="ChEBI" id="CHEBI:30616"/>
        <dbReference type="ChEBI" id="CHEBI:43474"/>
        <dbReference type="ChEBI" id="CHEBI:58359"/>
        <dbReference type="ChEBI" id="CHEBI:78515"/>
        <dbReference type="ChEBI" id="CHEBI:78516"/>
        <dbReference type="ChEBI" id="CHEBI:456216"/>
    </reaction>
</comment>
<dbReference type="InParanoid" id="A0A6C2YT29"/>
<dbReference type="GO" id="GO:0050567">
    <property type="term" value="F:glutaminyl-tRNA synthase (glutamine-hydrolyzing) activity"/>
    <property type="evidence" value="ECO:0007669"/>
    <property type="project" value="UniProtKB-UniRule"/>
</dbReference>
<dbReference type="SUPFAM" id="SSF141000">
    <property type="entry name" value="Glu-tRNAGln amidotransferase C subunit"/>
    <property type="match status" value="1"/>
</dbReference>
<dbReference type="GO" id="GO:0016740">
    <property type="term" value="F:transferase activity"/>
    <property type="evidence" value="ECO:0007669"/>
    <property type="project" value="UniProtKB-KW"/>
</dbReference>
<dbReference type="GO" id="GO:0006412">
    <property type="term" value="P:translation"/>
    <property type="evidence" value="ECO:0007669"/>
    <property type="project" value="UniProtKB-UniRule"/>
</dbReference>
<accession>A0A6C2YT29</accession>
<dbReference type="NCBIfam" id="TIGR00135">
    <property type="entry name" value="gatC"/>
    <property type="match status" value="1"/>
</dbReference>
<proteinExistence type="inferred from homology"/>
<dbReference type="KEGG" id="tim:GMBLW1_47060"/>
<dbReference type="InterPro" id="IPR003837">
    <property type="entry name" value="GatC"/>
</dbReference>
<dbReference type="GO" id="GO:0006450">
    <property type="term" value="P:regulation of translational fidelity"/>
    <property type="evidence" value="ECO:0007669"/>
    <property type="project" value="InterPro"/>
</dbReference>
<keyword evidence="1" id="KW-0547">Nucleotide-binding</keyword>
<dbReference type="HAMAP" id="MF_00122">
    <property type="entry name" value="GatC"/>
    <property type="match status" value="1"/>
</dbReference>
<name>A0A6C2YT29_9BACT</name>
<dbReference type="GO" id="GO:0005524">
    <property type="term" value="F:ATP binding"/>
    <property type="evidence" value="ECO:0007669"/>
    <property type="project" value="UniProtKB-KW"/>
</dbReference>
<comment type="catalytic activity">
    <reaction evidence="1">
        <text>L-glutamyl-tRNA(Gln) + L-glutamine + ATP + H2O = L-glutaminyl-tRNA(Gln) + L-glutamate + ADP + phosphate + H(+)</text>
        <dbReference type="Rhea" id="RHEA:17521"/>
        <dbReference type="Rhea" id="RHEA-COMP:9681"/>
        <dbReference type="Rhea" id="RHEA-COMP:9684"/>
        <dbReference type="ChEBI" id="CHEBI:15377"/>
        <dbReference type="ChEBI" id="CHEBI:15378"/>
        <dbReference type="ChEBI" id="CHEBI:29985"/>
        <dbReference type="ChEBI" id="CHEBI:30616"/>
        <dbReference type="ChEBI" id="CHEBI:43474"/>
        <dbReference type="ChEBI" id="CHEBI:58359"/>
        <dbReference type="ChEBI" id="CHEBI:78520"/>
        <dbReference type="ChEBI" id="CHEBI:78521"/>
        <dbReference type="ChEBI" id="CHEBI:456216"/>
    </reaction>
</comment>
<keyword evidence="2" id="KW-0808">Transferase</keyword>
<evidence type="ECO:0000313" key="3">
    <source>
        <dbReference type="Proteomes" id="UP000464378"/>
    </source>
</evidence>
<dbReference type="AlphaFoldDB" id="A0A6C2YT29"/>
<dbReference type="RefSeq" id="WP_162659565.1">
    <property type="nucleotide sequence ID" value="NZ_LR593887.1"/>
</dbReference>
<dbReference type="Proteomes" id="UP000464378">
    <property type="component" value="Chromosome"/>
</dbReference>
<sequence length="100" mass="10714">MALDLQTVRKVATLARLSLSEADLQKMTEQLSAILTYVDQLGALNTDGVEPMAHPLPIQNVFRDDEPVPSLPVDAALANAPKRVGDFFGVPAVLDQSEAS</sequence>
<evidence type="ECO:0000313" key="2">
    <source>
        <dbReference type="EMBL" id="VIP04487.1"/>
    </source>
</evidence>
<keyword evidence="1" id="KW-0648">Protein biosynthesis</keyword>
<comment type="subunit">
    <text evidence="1">Heterotrimer of A, B and C subunits.</text>
</comment>
<evidence type="ECO:0000256" key="1">
    <source>
        <dbReference type="HAMAP-Rule" id="MF_00122"/>
    </source>
</evidence>
<keyword evidence="1" id="KW-0436">Ligase</keyword>
<dbReference type="Pfam" id="PF02686">
    <property type="entry name" value="GatC"/>
    <property type="match status" value="1"/>
</dbReference>
<dbReference type="EMBL" id="LR593887">
    <property type="protein sequence ID" value="VTS06336.1"/>
    <property type="molecule type" value="Genomic_DNA"/>
</dbReference>
<gene>
    <name evidence="1" type="primary">gatC</name>
    <name evidence="2" type="ORF">GMBLW1_47060</name>
</gene>
<protein>
    <recommendedName>
        <fullName evidence="1">Aspartyl/glutamyl-tRNA(Asn/Gln) amidotransferase subunit C</fullName>
        <shortName evidence="1">Asp/Glu-ADT subunit C</shortName>
        <ecNumber evidence="1">6.3.5.-</ecNumber>
    </recommendedName>
</protein>
<dbReference type="EC" id="6.3.5.-" evidence="1"/>
<dbReference type="PANTHER" id="PTHR15004:SF0">
    <property type="entry name" value="GLUTAMYL-TRNA(GLN) AMIDOTRANSFERASE SUBUNIT C, MITOCHONDRIAL"/>
    <property type="match status" value="1"/>
</dbReference>
<dbReference type="PANTHER" id="PTHR15004">
    <property type="entry name" value="GLUTAMYL-TRNA(GLN) AMIDOTRANSFERASE SUBUNIT C, MITOCHONDRIAL"/>
    <property type="match status" value="1"/>
</dbReference>
<dbReference type="EMBL" id="LR586016">
    <property type="protein sequence ID" value="VIP04487.1"/>
    <property type="molecule type" value="Genomic_DNA"/>
</dbReference>
<reference evidence="2" key="1">
    <citation type="submission" date="2019-04" db="EMBL/GenBank/DDBJ databases">
        <authorList>
            <consortium name="Science for Life Laboratories"/>
        </authorList>
    </citation>
    <scope>NUCLEOTIDE SEQUENCE</scope>
    <source>
        <strain evidence="2">MBLW1</strain>
    </source>
</reference>